<evidence type="ECO:0008006" key="4">
    <source>
        <dbReference type="Google" id="ProtNLM"/>
    </source>
</evidence>
<dbReference type="Proteomes" id="UP000054564">
    <property type="component" value="Unassembled WGS sequence"/>
</dbReference>
<gene>
    <name evidence="2" type="ORF">PSTG_03301</name>
</gene>
<dbReference type="AlphaFoldDB" id="A0A0L0VVQ1"/>
<protein>
    <recommendedName>
        <fullName evidence="4">Ecp2 effector protein domain-containing protein</fullName>
    </recommendedName>
</protein>
<comment type="caution">
    <text evidence="2">The sequence shown here is derived from an EMBL/GenBank/DDBJ whole genome shotgun (WGS) entry which is preliminary data.</text>
</comment>
<organism evidence="2 3">
    <name type="scientific">Puccinia striiformis f. sp. tritici PST-78</name>
    <dbReference type="NCBI Taxonomy" id="1165861"/>
    <lineage>
        <taxon>Eukaryota</taxon>
        <taxon>Fungi</taxon>
        <taxon>Dikarya</taxon>
        <taxon>Basidiomycota</taxon>
        <taxon>Pucciniomycotina</taxon>
        <taxon>Pucciniomycetes</taxon>
        <taxon>Pucciniales</taxon>
        <taxon>Pucciniaceae</taxon>
        <taxon>Puccinia</taxon>
    </lineage>
</organism>
<proteinExistence type="predicted"/>
<keyword evidence="3" id="KW-1185">Reference proteome</keyword>
<keyword evidence="1" id="KW-0732">Signal</keyword>
<dbReference type="EMBL" id="AJIL01000017">
    <property type="protein sequence ID" value="KNF03358.1"/>
    <property type="molecule type" value="Genomic_DNA"/>
</dbReference>
<evidence type="ECO:0000313" key="3">
    <source>
        <dbReference type="Proteomes" id="UP000054564"/>
    </source>
</evidence>
<name>A0A0L0VVQ1_9BASI</name>
<reference evidence="3" key="1">
    <citation type="submission" date="2014-03" db="EMBL/GenBank/DDBJ databases">
        <title>The Genome Sequence of Puccinia striiformis f. sp. tritici PST-78.</title>
        <authorList>
            <consortium name="The Broad Institute Genome Sequencing Platform"/>
            <person name="Cuomo C."/>
            <person name="Hulbert S."/>
            <person name="Chen X."/>
            <person name="Walker B."/>
            <person name="Young S.K."/>
            <person name="Zeng Q."/>
            <person name="Gargeya S."/>
            <person name="Fitzgerald M."/>
            <person name="Haas B."/>
            <person name="Abouelleil A."/>
            <person name="Alvarado L."/>
            <person name="Arachchi H.M."/>
            <person name="Berlin A.M."/>
            <person name="Chapman S.B."/>
            <person name="Goldberg J."/>
            <person name="Griggs A."/>
            <person name="Gujja S."/>
            <person name="Hansen M."/>
            <person name="Howarth C."/>
            <person name="Imamovic A."/>
            <person name="Larimer J."/>
            <person name="McCowan C."/>
            <person name="Montmayeur A."/>
            <person name="Murphy C."/>
            <person name="Neiman D."/>
            <person name="Pearson M."/>
            <person name="Priest M."/>
            <person name="Roberts A."/>
            <person name="Saif S."/>
            <person name="Shea T."/>
            <person name="Sisk P."/>
            <person name="Sykes S."/>
            <person name="Wortman J."/>
            <person name="Nusbaum C."/>
            <person name="Birren B."/>
        </authorList>
    </citation>
    <scope>NUCLEOTIDE SEQUENCE [LARGE SCALE GENOMIC DNA]</scope>
    <source>
        <strain evidence="3">race PST-78</strain>
    </source>
</reference>
<dbReference type="OrthoDB" id="2498688at2759"/>
<accession>A0A0L0VVQ1</accession>
<feature type="signal peptide" evidence="1">
    <location>
        <begin position="1"/>
        <end position="17"/>
    </location>
</feature>
<evidence type="ECO:0000256" key="1">
    <source>
        <dbReference type="SAM" id="SignalP"/>
    </source>
</evidence>
<evidence type="ECO:0000313" key="2">
    <source>
        <dbReference type="EMBL" id="KNF03358.1"/>
    </source>
</evidence>
<sequence>MVAYQFVLFAATGLLQARSSLQAASLSPIGCNPDRVVRSSDCPKAYAKIIYEADSTLYRKEGHIERAHGNCVVVVTKTAETIVDQKMVETGFKKMMGQCKDSYAYYPLPGLEGVHLVIRPRMHPLPIEDDAPFLKPVCLIDEDVKHAAVKADCMEAYKALTTDQQGRFSGPKYQATNVVSYSVKSCYVGVFTSDTSAITITRPEVDDIFENMLDECNGKWSGVPIQQGADGPNGRLFLIAAPIKFAQTG</sequence>
<feature type="chain" id="PRO_5005550830" description="Ecp2 effector protein domain-containing protein" evidence="1">
    <location>
        <begin position="18"/>
        <end position="249"/>
    </location>
</feature>